<dbReference type="SUPFAM" id="SSF54695">
    <property type="entry name" value="POZ domain"/>
    <property type="match status" value="1"/>
</dbReference>
<dbReference type="PROSITE" id="PS50097">
    <property type="entry name" value="BTB"/>
    <property type="match status" value="1"/>
</dbReference>
<gene>
    <name evidence="4" type="ORF">OCBIM_22002383mg</name>
</gene>
<dbReference type="OrthoDB" id="6060638at2759"/>
<name>A0A0L8HYD6_OCTBM</name>
<evidence type="ECO:0000259" key="3">
    <source>
        <dbReference type="PROSITE" id="PS50097"/>
    </source>
</evidence>
<feature type="domain" description="BTB" evidence="3">
    <location>
        <begin position="49"/>
        <end position="118"/>
    </location>
</feature>
<dbReference type="Gene3D" id="3.30.710.10">
    <property type="entry name" value="Potassium Channel Kv1.1, Chain A"/>
    <property type="match status" value="1"/>
</dbReference>
<dbReference type="EMBL" id="KQ417007">
    <property type="protein sequence ID" value="KOF94248.1"/>
    <property type="molecule type" value="Genomic_DNA"/>
</dbReference>
<dbReference type="InterPro" id="IPR011333">
    <property type="entry name" value="SKP1/BTB/POZ_sf"/>
</dbReference>
<dbReference type="AlphaFoldDB" id="A0A0L8HYD6"/>
<proteinExistence type="predicted"/>
<evidence type="ECO:0000256" key="1">
    <source>
        <dbReference type="ARBA" id="ARBA00022441"/>
    </source>
</evidence>
<evidence type="ECO:0000313" key="4">
    <source>
        <dbReference type="EMBL" id="KOF94248.1"/>
    </source>
</evidence>
<dbReference type="InterPro" id="IPR000210">
    <property type="entry name" value="BTB/POZ_dom"/>
</dbReference>
<dbReference type="SMART" id="SM00225">
    <property type="entry name" value="BTB"/>
    <property type="match status" value="1"/>
</dbReference>
<evidence type="ECO:0000256" key="2">
    <source>
        <dbReference type="ARBA" id="ARBA00022737"/>
    </source>
</evidence>
<dbReference type="PANTHER" id="PTHR45632">
    <property type="entry name" value="LD33804P"/>
    <property type="match status" value="1"/>
</dbReference>
<dbReference type="KEGG" id="obi:106867820"/>
<organism evidence="4">
    <name type="scientific">Octopus bimaculoides</name>
    <name type="common">California two-spotted octopus</name>
    <dbReference type="NCBI Taxonomy" id="37653"/>
    <lineage>
        <taxon>Eukaryota</taxon>
        <taxon>Metazoa</taxon>
        <taxon>Spiralia</taxon>
        <taxon>Lophotrochozoa</taxon>
        <taxon>Mollusca</taxon>
        <taxon>Cephalopoda</taxon>
        <taxon>Coleoidea</taxon>
        <taxon>Octopodiformes</taxon>
        <taxon>Octopoda</taxon>
        <taxon>Incirrata</taxon>
        <taxon>Octopodidae</taxon>
        <taxon>Octopus</taxon>
    </lineage>
</organism>
<keyword evidence="2" id="KW-0677">Repeat</keyword>
<sequence>MTTVPHQLEPTDSENQLTEGSEVLTYQDKISIERRDSLLYQFYKQNIFCDVTLVVGKTHIRTHSVILVSASEYFQGMFASSCQESNSKIIDYTDMFADADVLKSIIEYMYTGEISLKIDSIVEVLHASEYFLLTMLKWICSEFLALNLKPLNSLMTWKLSHLYNLKQLKVIVGALLEEVFCREVVENTDMRHFPAFCIQELIDHQSVFRWSKPEDIIFLITKWLGVDDNRRISAKKLLLNYLEKRGFNSILYRVNRITQLKPFSHNNTGFSKMNSVEIKNNLKQENKFFQRQQDTWTILIGEKLLPEAVSFFCEKSQNWIVKTLPNLSGVPLGIVDGNYLVLHISEQLGIELVNLTTQRKYIIRSTVFSDLLSESRTRSETCKIVFYCYSGKIYANFMKVCENPVRSLCLRIFNYNIISDNWSQIGSLRENLNTYCHFDNCSFYFREWHLIIPFDGHLFFGIGLQTSRTQNISESTPVEVDCDKEQIILIKCNLNKVICHVWCTRVLKNFEYSGFSSAFILKNRIIFIEPASEQKLFNPSDFSRTIVTIECYSVELESKNWIRERFNIPIPEMSFLPLDLFKFTNVKFPSFISKIVDQKIVLAVHKAPYIFQIYVFDLLSYSWTTLPPCNLPAVSQIKLSYTRSYKPICQLVKHTSEKNLLLTNSIPFHSISLGVKQDSEL</sequence>
<dbReference type="STRING" id="37653.A0A0L8HYD6"/>
<dbReference type="Pfam" id="PF00651">
    <property type="entry name" value="BTB"/>
    <property type="match status" value="1"/>
</dbReference>
<protein>
    <recommendedName>
        <fullName evidence="3">BTB domain-containing protein</fullName>
    </recommendedName>
</protein>
<keyword evidence="1" id="KW-0880">Kelch repeat</keyword>
<reference evidence="4" key="1">
    <citation type="submission" date="2015-07" db="EMBL/GenBank/DDBJ databases">
        <title>MeaNS - Measles Nucleotide Surveillance Program.</title>
        <authorList>
            <person name="Tran T."/>
            <person name="Druce J."/>
        </authorList>
    </citation>
    <scope>NUCLEOTIDE SEQUENCE</scope>
    <source>
        <strain evidence="4">UCB-OBI-ISO-001</strain>
        <tissue evidence="4">Gonad</tissue>
    </source>
</reference>
<dbReference type="PANTHER" id="PTHR45632:SF3">
    <property type="entry name" value="KELCH-LIKE PROTEIN 32"/>
    <property type="match status" value="1"/>
</dbReference>
<accession>A0A0L8HYD6</accession>